<name>A0A0K9PHI2_ZOSMR</name>
<organism evidence="1 2">
    <name type="scientific">Zostera marina</name>
    <name type="common">Eelgrass</name>
    <dbReference type="NCBI Taxonomy" id="29655"/>
    <lineage>
        <taxon>Eukaryota</taxon>
        <taxon>Viridiplantae</taxon>
        <taxon>Streptophyta</taxon>
        <taxon>Embryophyta</taxon>
        <taxon>Tracheophyta</taxon>
        <taxon>Spermatophyta</taxon>
        <taxon>Magnoliopsida</taxon>
        <taxon>Liliopsida</taxon>
        <taxon>Zosteraceae</taxon>
        <taxon>Zostera</taxon>
    </lineage>
</organism>
<reference evidence="2" key="1">
    <citation type="journal article" date="2016" name="Nature">
        <title>The genome of the seagrass Zostera marina reveals angiosperm adaptation to the sea.</title>
        <authorList>
            <person name="Olsen J.L."/>
            <person name="Rouze P."/>
            <person name="Verhelst B."/>
            <person name="Lin Y.-C."/>
            <person name="Bayer T."/>
            <person name="Collen J."/>
            <person name="Dattolo E."/>
            <person name="De Paoli E."/>
            <person name="Dittami S."/>
            <person name="Maumus F."/>
            <person name="Michel G."/>
            <person name="Kersting A."/>
            <person name="Lauritano C."/>
            <person name="Lohaus R."/>
            <person name="Toepel M."/>
            <person name="Tonon T."/>
            <person name="Vanneste K."/>
            <person name="Amirebrahimi M."/>
            <person name="Brakel J."/>
            <person name="Bostroem C."/>
            <person name="Chovatia M."/>
            <person name="Grimwood J."/>
            <person name="Jenkins J.W."/>
            <person name="Jueterbock A."/>
            <person name="Mraz A."/>
            <person name="Stam W.T."/>
            <person name="Tice H."/>
            <person name="Bornberg-Bauer E."/>
            <person name="Green P.J."/>
            <person name="Pearson G.A."/>
            <person name="Procaccini G."/>
            <person name="Duarte C.M."/>
            <person name="Schmutz J."/>
            <person name="Reusch T.B.H."/>
            <person name="Van de Peer Y."/>
        </authorList>
    </citation>
    <scope>NUCLEOTIDE SEQUENCE [LARGE SCALE GENOMIC DNA]</scope>
    <source>
        <strain evidence="2">cv. Finnish</strain>
    </source>
</reference>
<dbReference type="AlphaFoldDB" id="A0A0K9PHI2"/>
<evidence type="ECO:0000313" key="1">
    <source>
        <dbReference type="EMBL" id="KMZ67675.1"/>
    </source>
</evidence>
<dbReference type="EMBL" id="LFYR01000889">
    <property type="protein sequence ID" value="KMZ67675.1"/>
    <property type="molecule type" value="Genomic_DNA"/>
</dbReference>
<keyword evidence="2" id="KW-1185">Reference proteome</keyword>
<comment type="caution">
    <text evidence="1">The sequence shown here is derived from an EMBL/GenBank/DDBJ whole genome shotgun (WGS) entry which is preliminary data.</text>
</comment>
<sequence>MPSLPEESKVYLQRVLKEGHDDTKWPLLSSNGRCAGELNVFMSYNIDAKINKRIRFEERPCPHQRRYYYDDIYQVPSNYPYSKPVLTRNTTTIHRSYPLDYDYTHNRSFSSPFFTTPLASSVSLPTSASSVSLVPSAPPESLASPALPASNSRHLS</sequence>
<protein>
    <submittedName>
        <fullName evidence="1">Uncharacterized protein</fullName>
    </submittedName>
</protein>
<proteinExistence type="predicted"/>
<evidence type="ECO:0000313" key="2">
    <source>
        <dbReference type="Proteomes" id="UP000036987"/>
    </source>
</evidence>
<gene>
    <name evidence="1" type="ORF">ZOSMA_25G00620</name>
</gene>
<accession>A0A0K9PHI2</accession>
<dbReference type="Proteomes" id="UP000036987">
    <property type="component" value="Unassembled WGS sequence"/>
</dbReference>